<name>A0A6V7XBL2_MELEN</name>
<dbReference type="Proteomes" id="UP000580250">
    <property type="component" value="Unassembled WGS sequence"/>
</dbReference>
<evidence type="ECO:0000313" key="2">
    <source>
        <dbReference type="Proteomes" id="UP000580250"/>
    </source>
</evidence>
<gene>
    <name evidence="1" type="ORF">MENT_LOCUS49904</name>
</gene>
<accession>A0A6V7XBL2</accession>
<dbReference type="EMBL" id="CAJEWN010001350">
    <property type="protein sequence ID" value="CAD2196720.1"/>
    <property type="molecule type" value="Genomic_DNA"/>
</dbReference>
<dbReference type="AlphaFoldDB" id="A0A6V7XBL2"/>
<comment type="caution">
    <text evidence="1">The sequence shown here is derived from an EMBL/GenBank/DDBJ whole genome shotgun (WGS) entry which is preliminary data.</text>
</comment>
<sequence length="49" mass="5999">MMRMFKTWLAKFKRLLLTFPCCERCVLCFTGICRFSIVLVYLFYCARKF</sequence>
<reference evidence="1 2" key="1">
    <citation type="submission" date="2020-08" db="EMBL/GenBank/DDBJ databases">
        <authorList>
            <person name="Koutsovoulos G."/>
            <person name="Danchin GJ E."/>
        </authorList>
    </citation>
    <scope>NUCLEOTIDE SEQUENCE [LARGE SCALE GENOMIC DNA]</scope>
</reference>
<organism evidence="1 2">
    <name type="scientific">Meloidogyne enterolobii</name>
    <name type="common">Root-knot nematode worm</name>
    <name type="synonym">Meloidogyne mayaguensis</name>
    <dbReference type="NCBI Taxonomy" id="390850"/>
    <lineage>
        <taxon>Eukaryota</taxon>
        <taxon>Metazoa</taxon>
        <taxon>Ecdysozoa</taxon>
        <taxon>Nematoda</taxon>
        <taxon>Chromadorea</taxon>
        <taxon>Rhabditida</taxon>
        <taxon>Tylenchina</taxon>
        <taxon>Tylenchomorpha</taxon>
        <taxon>Tylenchoidea</taxon>
        <taxon>Meloidogynidae</taxon>
        <taxon>Meloidogyninae</taxon>
        <taxon>Meloidogyne</taxon>
    </lineage>
</organism>
<evidence type="ECO:0000313" key="1">
    <source>
        <dbReference type="EMBL" id="CAD2196720.1"/>
    </source>
</evidence>
<proteinExistence type="predicted"/>
<protein>
    <submittedName>
        <fullName evidence="1">Uncharacterized protein</fullName>
    </submittedName>
</protein>